<dbReference type="GO" id="GO:0009341">
    <property type="term" value="C:beta-galactosidase complex"/>
    <property type="evidence" value="ECO:0007669"/>
    <property type="project" value="InterPro"/>
</dbReference>
<reference evidence="7" key="2">
    <citation type="submission" date="2023-08" db="EMBL/GenBank/DDBJ databases">
        <title>Complete Genome Sequences of butyrate producing Anaerostipes hadrus strains BA1 and GIF7 isolated from the terminal ileum of a healthy lean male.</title>
        <authorList>
            <person name="Low A."/>
            <person name="Sheludchenko M."/>
            <person name="Cheng H.E."/>
            <person name="Koh X.Q."/>
            <person name="Lee J."/>
        </authorList>
    </citation>
    <scope>NUCLEOTIDE SEQUENCE</scope>
    <source>
        <strain evidence="7">BA1</strain>
    </source>
</reference>
<dbReference type="Pfam" id="PF02929">
    <property type="entry name" value="Bgal_small_N"/>
    <property type="match status" value="1"/>
</dbReference>
<dbReference type="GO" id="GO:0030246">
    <property type="term" value="F:carbohydrate binding"/>
    <property type="evidence" value="ECO:0007669"/>
    <property type="project" value="InterPro"/>
</dbReference>
<accession>A0A173UBC0</accession>
<comment type="catalytic activity">
    <reaction evidence="1">
        <text>Hydrolysis of terminal non-reducing beta-D-galactose residues in beta-D-galactosides.</text>
        <dbReference type="EC" id="3.2.1.23"/>
    </reaction>
</comment>
<dbReference type="AlphaFoldDB" id="A0A173UBC0"/>
<dbReference type="GO" id="GO:0004565">
    <property type="term" value="F:beta-galactosidase activity"/>
    <property type="evidence" value="ECO:0007669"/>
    <property type="project" value="UniProtKB-EC"/>
</dbReference>
<organism evidence="6 8">
    <name type="scientific">Anaerostipes hadrus</name>
    <dbReference type="NCBI Taxonomy" id="649756"/>
    <lineage>
        <taxon>Bacteria</taxon>
        <taxon>Bacillati</taxon>
        <taxon>Bacillota</taxon>
        <taxon>Clostridia</taxon>
        <taxon>Lachnospirales</taxon>
        <taxon>Lachnospiraceae</taxon>
        <taxon>Anaerostipes</taxon>
    </lineage>
</organism>
<dbReference type="PANTHER" id="PTHR46323">
    <property type="entry name" value="BETA-GALACTOSIDASE"/>
    <property type="match status" value="1"/>
</dbReference>
<dbReference type="InterPro" id="IPR014718">
    <property type="entry name" value="GH-type_carb-bd"/>
</dbReference>
<dbReference type="RefSeq" id="WP_055073281.1">
    <property type="nucleotide sequence ID" value="NZ_CACRSX010000027.1"/>
</dbReference>
<dbReference type="InterPro" id="IPR004199">
    <property type="entry name" value="B-gal_small/dom_5"/>
</dbReference>
<dbReference type="PANTHER" id="PTHR46323:SF2">
    <property type="entry name" value="BETA-GALACTOSIDASE"/>
    <property type="match status" value="1"/>
</dbReference>
<dbReference type="Proteomes" id="UP000095553">
    <property type="component" value="Unassembled WGS sequence"/>
</dbReference>
<keyword evidence="3 6" id="KW-0378">Hydrolase</keyword>
<sequence length="317" mass="35927">MAYTDKSKLRVVYGDYTLGVHGKEFNYIFSYAQGGLESIVKNGYEWLYRCPKPTFWRALTDNDRGSKFHIKSGSWLSADMFIDCKDVQVFMDGEVQKIYAPDNNSYEGDVSADEIMVQYTYETINTPSTTVVVTYTVDITGKIQVNVHYNGVKGLPEFPVFGMRFVMPTLADKYLYKGLSGETYPDRKAGAIEGVYEVSDLSLTPYLVPQECGMRMDTEWVDIVRHTSLDNSRTDYSSQTLRIEKKDEPFAFSCLPYTASEIENALHHEELPPARRTILCIYGAVRGVGGIDSWGSNVEDEYCISAEEDIDYSFTIC</sequence>
<feature type="domain" description="Beta galactosidase small chain/" evidence="5">
    <location>
        <begin position="19"/>
        <end position="317"/>
    </location>
</feature>
<dbReference type="InterPro" id="IPR011013">
    <property type="entry name" value="Gal_mutarotase_sf_dom"/>
</dbReference>
<dbReference type="SUPFAM" id="SSF74650">
    <property type="entry name" value="Galactose mutarotase-like"/>
    <property type="match status" value="1"/>
</dbReference>
<protein>
    <recommendedName>
        <fullName evidence="2">beta-galactosidase</fullName>
        <ecNumber evidence="2">3.2.1.23</ecNumber>
    </recommendedName>
</protein>
<evidence type="ECO:0000256" key="2">
    <source>
        <dbReference type="ARBA" id="ARBA00012756"/>
    </source>
</evidence>
<dbReference type="GO" id="GO:0005990">
    <property type="term" value="P:lactose catabolic process"/>
    <property type="evidence" value="ECO:0007669"/>
    <property type="project" value="TreeGrafter"/>
</dbReference>
<dbReference type="EMBL" id="CYXY01000019">
    <property type="protein sequence ID" value="CUN11636.1"/>
    <property type="molecule type" value="Genomic_DNA"/>
</dbReference>
<dbReference type="Gene3D" id="2.70.98.10">
    <property type="match status" value="1"/>
</dbReference>
<name>A0A173UBC0_ANAHA</name>
<keyword evidence="4 6" id="KW-0326">Glycosidase</keyword>
<gene>
    <name evidence="6" type="primary">lacM</name>
    <name evidence="6" type="ORF">ERS852571_02615</name>
    <name evidence="7" type="ORF">RBI15_10950</name>
</gene>
<dbReference type="EMBL" id="CP132968">
    <property type="protein sequence ID" value="WMD15888.1"/>
    <property type="molecule type" value="Genomic_DNA"/>
</dbReference>
<dbReference type="EC" id="3.2.1.23" evidence="2"/>
<evidence type="ECO:0000313" key="8">
    <source>
        <dbReference type="Proteomes" id="UP000095553"/>
    </source>
</evidence>
<evidence type="ECO:0000256" key="4">
    <source>
        <dbReference type="ARBA" id="ARBA00023295"/>
    </source>
</evidence>
<reference evidence="6 8" key="1">
    <citation type="submission" date="2015-09" db="EMBL/GenBank/DDBJ databases">
        <authorList>
            <consortium name="Pathogen Informatics"/>
        </authorList>
    </citation>
    <scope>NUCLEOTIDE SEQUENCE [LARGE SCALE GENOMIC DNA]</scope>
    <source>
        <strain evidence="6 8">2789STDY5834959</strain>
    </source>
</reference>
<proteinExistence type="predicted"/>
<dbReference type="SMART" id="SM01038">
    <property type="entry name" value="Bgal_small_N"/>
    <property type="match status" value="1"/>
</dbReference>
<evidence type="ECO:0000313" key="6">
    <source>
        <dbReference type="EMBL" id="CUN11636.1"/>
    </source>
</evidence>
<evidence type="ECO:0000259" key="5">
    <source>
        <dbReference type="SMART" id="SM01038"/>
    </source>
</evidence>
<dbReference type="InterPro" id="IPR050347">
    <property type="entry name" value="Bact_Beta-galactosidase"/>
</dbReference>
<dbReference type="GeneID" id="92741914"/>
<dbReference type="Proteomes" id="UP001243496">
    <property type="component" value="Chromosome"/>
</dbReference>
<evidence type="ECO:0000313" key="7">
    <source>
        <dbReference type="EMBL" id="WMD15888.1"/>
    </source>
</evidence>
<evidence type="ECO:0000256" key="1">
    <source>
        <dbReference type="ARBA" id="ARBA00001412"/>
    </source>
</evidence>
<evidence type="ECO:0000256" key="3">
    <source>
        <dbReference type="ARBA" id="ARBA00022801"/>
    </source>
</evidence>